<sequence>MWSQEGERDRGFDGRIEGKDAHVRISYVDLARWWADGLWISCLHPSMWIFALFLVELGELVVHEAALIFPFADLSSTCWLLGAIPFVIRSLYGRDIVPPRFLYVMNHSVSSGPASVDVGYGSLQVSVNRSG</sequence>
<keyword evidence="3" id="KW-1185">Reference proteome</keyword>
<dbReference type="AlphaFoldDB" id="A0A9Q8T0Q0"/>
<evidence type="ECO:0000313" key="2">
    <source>
        <dbReference type="EMBL" id="UQC87104.1"/>
    </source>
</evidence>
<feature type="transmembrane region" description="Helical" evidence="1">
    <location>
        <begin position="67"/>
        <end position="88"/>
    </location>
</feature>
<dbReference type="RefSeq" id="XP_049148715.1">
    <property type="nucleotide sequence ID" value="XM_049291570.1"/>
</dbReference>
<name>A0A9Q8T0Q0_9PEZI</name>
<reference evidence="2" key="1">
    <citation type="journal article" date="2021" name="Mol. Plant Microbe Interact.">
        <title>Complete Genome Sequence of the Plant-Pathogenic Fungus Colletotrichum lupini.</title>
        <authorList>
            <person name="Baroncelli R."/>
            <person name="Pensec F."/>
            <person name="Da Lio D."/>
            <person name="Boufleur T."/>
            <person name="Vicente I."/>
            <person name="Sarrocco S."/>
            <person name="Picot A."/>
            <person name="Baraldi E."/>
            <person name="Sukno S."/>
            <person name="Thon M."/>
            <person name="Le Floch G."/>
        </authorList>
    </citation>
    <scope>NUCLEOTIDE SEQUENCE</scope>
    <source>
        <strain evidence="2">IMI 504893</strain>
    </source>
</reference>
<dbReference type="EMBL" id="CP019478">
    <property type="protein sequence ID" value="UQC87104.1"/>
    <property type="molecule type" value="Genomic_DNA"/>
</dbReference>
<keyword evidence="1" id="KW-1133">Transmembrane helix</keyword>
<dbReference type="Proteomes" id="UP000830671">
    <property type="component" value="Chromosome 6"/>
</dbReference>
<organism evidence="2 3">
    <name type="scientific">Colletotrichum lupini</name>
    <dbReference type="NCBI Taxonomy" id="145971"/>
    <lineage>
        <taxon>Eukaryota</taxon>
        <taxon>Fungi</taxon>
        <taxon>Dikarya</taxon>
        <taxon>Ascomycota</taxon>
        <taxon>Pezizomycotina</taxon>
        <taxon>Sordariomycetes</taxon>
        <taxon>Hypocreomycetidae</taxon>
        <taxon>Glomerellales</taxon>
        <taxon>Glomerellaceae</taxon>
        <taxon>Colletotrichum</taxon>
        <taxon>Colletotrichum acutatum species complex</taxon>
    </lineage>
</organism>
<dbReference type="KEGG" id="clup:CLUP02_12606"/>
<evidence type="ECO:0000313" key="3">
    <source>
        <dbReference type="Proteomes" id="UP000830671"/>
    </source>
</evidence>
<protein>
    <submittedName>
        <fullName evidence="2">Uncharacterized protein</fullName>
    </submittedName>
</protein>
<proteinExistence type="predicted"/>
<accession>A0A9Q8T0Q0</accession>
<keyword evidence="1" id="KW-0812">Transmembrane</keyword>
<evidence type="ECO:0000256" key="1">
    <source>
        <dbReference type="SAM" id="Phobius"/>
    </source>
</evidence>
<dbReference type="GeneID" id="73346580"/>
<keyword evidence="1" id="KW-0472">Membrane</keyword>
<feature type="transmembrane region" description="Helical" evidence="1">
    <location>
        <begin position="33"/>
        <end position="55"/>
    </location>
</feature>
<gene>
    <name evidence="2" type="ORF">CLUP02_12606</name>
</gene>